<dbReference type="GeneID" id="93730662"/>
<proteinExistence type="predicted"/>
<dbReference type="KEGG" id="sclf:BB341_14575"/>
<dbReference type="Pfam" id="PF14023">
    <property type="entry name" value="Bestrophin-like"/>
    <property type="match status" value="1"/>
</dbReference>
<name>E2PVF0_STRCL</name>
<protein>
    <submittedName>
        <fullName evidence="2">Putative integral membrane protein</fullName>
    </submittedName>
</protein>
<organism evidence="2 3">
    <name type="scientific">Streptomyces clavuligerus</name>
    <dbReference type="NCBI Taxonomy" id="1901"/>
    <lineage>
        <taxon>Bacteria</taxon>
        <taxon>Bacillati</taxon>
        <taxon>Actinomycetota</taxon>
        <taxon>Actinomycetes</taxon>
        <taxon>Kitasatosporales</taxon>
        <taxon>Streptomycetaceae</taxon>
        <taxon>Streptomyces</taxon>
    </lineage>
</organism>
<feature type="transmembrane region" description="Helical" evidence="1">
    <location>
        <begin position="220"/>
        <end position="238"/>
    </location>
</feature>
<keyword evidence="1" id="KW-0812">Transmembrane</keyword>
<dbReference type="EMBL" id="CM000913">
    <property type="protein sequence ID" value="EFG07864.1"/>
    <property type="molecule type" value="Genomic_DNA"/>
</dbReference>
<keyword evidence="1" id="KW-0472">Membrane</keyword>
<evidence type="ECO:0000256" key="1">
    <source>
        <dbReference type="SAM" id="Phobius"/>
    </source>
</evidence>
<dbReference type="RefSeq" id="WP_003961049.1">
    <property type="nucleotide sequence ID" value="NZ_CM000913.1"/>
</dbReference>
<feature type="transmembrane region" description="Helical" evidence="1">
    <location>
        <begin position="54"/>
        <end position="75"/>
    </location>
</feature>
<feature type="transmembrane region" description="Helical" evidence="1">
    <location>
        <begin position="191"/>
        <end position="214"/>
    </location>
</feature>
<dbReference type="STRING" id="1901.BB341_14575"/>
<gene>
    <name evidence="2" type="ORF">SCLAV_2792</name>
</gene>
<dbReference type="InterPro" id="IPR025333">
    <property type="entry name" value="DUF4239"/>
</dbReference>
<keyword evidence="1" id="KW-1133">Transmembrane helix</keyword>
<dbReference type="AlphaFoldDB" id="E2PVF0"/>
<accession>E2PVF0</accession>
<keyword evidence="3" id="KW-1185">Reference proteome</keyword>
<dbReference type="eggNOG" id="ENOG5030DSB">
    <property type="taxonomic scope" value="Bacteria"/>
</dbReference>
<sequence>MSEWLVLTIAMAAAGAVVVAVVLLSHRRRAAAAGDDPKGPEEIEEVETPDVLEYMTMMVGVVYAIVLGLAIAGVWEARGSAQADVQREAQALHEISQRATVLPRDAREELREDIDAYVSHVVRTEWKHMIEQEELTQRGDELLAEIREDIALRTPTNELEAQTYQPMLERVSVVSDARTTRAENAASTLPGVVWFGLIIGALVTVGLIFTMRMGRSGRELLLAGLFSALIAFLLFMVWDFDAPFGRSGTDTAEVFEQLFPGAV</sequence>
<dbReference type="OrthoDB" id="4313900at2"/>
<evidence type="ECO:0000313" key="3">
    <source>
        <dbReference type="Proteomes" id="UP000002357"/>
    </source>
</evidence>
<reference evidence="2 3" key="1">
    <citation type="journal article" date="2010" name="Genome Biol. Evol.">
        <title>The sequence of a 1.8-mb bacterial linear plasmid reveals a rich evolutionary reservoir of secondary metabolic pathways.</title>
        <authorList>
            <person name="Medema M.H."/>
            <person name="Trefzer A."/>
            <person name="Kovalchuk A."/>
            <person name="van den Berg M."/>
            <person name="Mueller U."/>
            <person name="Heijne W."/>
            <person name="Wu L."/>
            <person name="Alam M.T."/>
            <person name="Ronning C.M."/>
            <person name="Nierman W.C."/>
            <person name="Bovenberg R.A.L."/>
            <person name="Breitling R."/>
            <person name="Takano E."/>
        </authorList>
    </citation>
    <scope>NUCLEOTIDE SEQUENCE [LARGE SCALE GENOMIC DNA]</scope>
    <source>
        <strain evidence="3">ATCC 27064 / DSM 738 / JCM 4710 / NBRC 13307 / NCIMB 12785 / NRRL 3585 / VKM Ac-602</strain>
    </source>
</reference>
<dbReference type="Proteomes" id="UP000002357">
    <property type="component" value="Chromosome"/>
</dbReference>
<evidence type="ECO:0000313" key="2">
    <source>
        <dbReference type="EMBL" id="EFG07864.1"/>
    </source>
</evidence>